<feature type="region of interest" description="Disordered" evidence="1">
    <location>
        <begin position="1"/>
        <end position="121"/>
    </location>
</feature>
<keyword evidence="3" id="KW-1185">Reference proteome</keyword>
<dbReference type="InterPro" id="IPR021822">
    <property type="entry name" value="DUF3405"/>
</dbReference>
<evidence type="ECO:0008006" key="4">
    <source>
        <dbReference type="Google" id="ProtNLM"/>
    </source>
</evidence>
<dbReference type="Proteomes" id="UP000070121">
    <property type="component" value="Unassembled WGS sequence"/>
</dbReference>
<name>A0A135V681_9PEZI</name>
<evidence type="ECO:0000256" key="1">
    <source>
        <dbReference type="SAM" id="MobiDB-lite"/>
    </source>
</evidence>
<proteinExistence type="predicted"/>
<feature type="region of interest" description="Disordered" evidence="1">
    <location>
        <begin position="515"/>
        <end position="534"/>
    </location>
</feature>
<protein>
    <recommendedName>
        <fullName evidence="4">Major facilitator superfamily transporter</fullName>
    </recommendedName>
</protein>
<accession>A0A135V681</accession>
<feature type="compositionally biased region" description="Basic and acidic residues" evidence="1">
    <location>
        <begin position="38"/>
        <end position="57"/>
    </location>
</feature>
<dbReference type="OrthoDB" id="3353407at2759"/>
<dbReference type="Pfam" id="PF11885">
    <property type="entry name" value="DUF3405"/>
    <property type="match status" value="1"/>
</dbReference>
<dbReference type="PANTHER" id="PTHR36205:SF2">
    <property type="entry name" value="MAJOR FACILITATOR SUPERFAMILY TRANSPORTER"/>
    <property type="match status" value="1"/>
</dbReference>
<dbReference type="STRING" id="1209931.A0A135V681"/>
<feature type="region of interest" description="Disordered" evidence="1">
    <location>
        <begin position="305"/>
        <end position="325"/>
    </location>
</feature>
<comment type="caution">
    <text evidence="2">The sequence shown here is derived from an EMBL/GenBank/DDBJ whole genome shotgun (WGS) entry which is preliminary data.</text>
</comment>
<sequence length="742" mass="85327">MAKQNFPRGFVAPRPPESIVGQPLVSSIEQPYAPIDPSKSKEENLQPQKEKSSKEETESLEQEAEALKQEAEALKKEEEALKKEEEALKHEAEAVKQTEKKQKQEEDARKHKEEEHEQKLRDQFAREYEAAKKLPGSGAIYGNTLSSLVDLDNRTDLHAARLRDSSEEEKPYSNHRPVHFNPYPQYNGEDWKKEKHRPYVPCVGASGELVEDLLVFKGRPVKFPKPSFGSFDIFNMDGNLCYERESRLGPYGHTLQIKANSLPVDWDSVDWGSLQDNCVKQNAARFGTGKPNTYVDTVYASSRNTQKREARVEEEEASNKLSATSAGTESRTAVLLRTFTGKRYTENDKQAIRSLISELSLRSGGEYQVFLLLHVHDRSVNLKGDKAAYQHVLDEHVPREFHGITKLWNDQVVWDIYTALTEDDEKSVHHAQWLSVQKFSMDHPEFDYIWNWEMDVRVVGHNYDFLESLRGFARKQPRRGLWERNERYYIPDHHGTWTDFRDYVEKQTTGAQVWGPPSVPFINPVGPKPPTGDPRDDPYDWGVNEEADLITLGPIFNPINSSWIFADHIWGYKDQRHPATSLPRRCTIVTQSRISKRLLDIMHVENLRGNHIASEMTPQTVALLHGLKAVFAPHPTWFDRPWNGKFLDHWFNPGPRGESGGQGSAMGYGRERRYQGITWYYRAEPPSRLYNNWMGYIDTDIGGRDWEITNGRPCLPPMILHPIKDVNPTNPGFATKFELFYG</sequence>
<dbReference type="AlphaFoldDB" id="A0A135V681"/>
<dbReference type="EMBL" id="JFFI01000398">
    <property type="protein sequence ID" value="KXH68017.1"/>
    <property type="molecule type" value="Genomic_DNA"/>
</dbReference>
<reference evidence="2 3" key="1">
    <citation type="submission" date="2014-02" db="EMBL/GenBank/DDBJ databases">
        <title>The genome sequence of Colletotrichum salicis CBS 607.94.</title>
        <authorList>
            <person name="Baroncelli R."/>
            <person name="Thon M.R."/>
        </authorList>
    </citation>
    <scope>NUCLEOTIDE SEQUENCE [LARGE SCALE GENOMIC DNA]</scope>
    <source>
        <strain evidence="2 3">CBS 607.94</strain>
    </source>
</reference>
<organism evidence="2 3">
    <name type="scientific">Colletotrichum salicis</name>
    <dbReference type="NCBI Taxonomy" id="1209931"/>
    <lineage>
        <taxon>Eukaryota</taxon>
        <taxon>Fungi</taxon>
        <taxon>Dikarya</taxon>
        <taxon>Ascomycota</taxon>
        <taxon>Pezizomycotina</taxon>
        <taxon>Sordariomycetes</taxon>
        <taxon>Hypocreomycetidae</taxon>
        <taxon>Glomerellales</taxon>
        <taxon>Glomerellaceae</taxon>
        <taxon>Colletotrichum</taxon>
        <taxon>Colletotrichum acutatum species complex</taxon>
    </lineage>
</organism>
<gene>
    <name evidence="2" type="ORF">CSAL01_10740</name>
</gene>
<evidence type="ECO:0000313" key="3">
    <source>
        <dbReference type="Proteomes" id="UP000070121"/>
    </source>
</evidence>
<evidence type="ECO:0000313" key="2">
    <source>
        <dbReference type="EMBL" id="KXH68017.1"/>
    </source>
</evidence>
<dbReference type="PANTHER" id="PTHR36205">
    <property type="entry name" value="CHROMOSOME 19, WHOLE GENOME SHOTGUN SEQUENCE"/>
    <property type="match status" value="1"/>
</dbReference>
<feature type="compositionally biased region" description="Basic and acidic residues" evidence="1">
    <location>
        <begin position="65"/>
        <end position="121"/>
    </location>
</feature>